<accession>A0A448WTT9</accession>
<comment type="caution">
    <text evidence="1">The sequence shown here is derived from an EMBL/GenBank/DDBJ whole genome shotgun (WGS) entry which is preliminary data.</text>
</comment>
<dbReference type="Proteomes" id="UP000784294">
    <property type="component" value="Unassembled WGS sequence"/>
</dbReference>
<reference evidence="1" key="1">
    <citation type="submission" date="2018-11" db="EMBL/GenBank/DDBJ databases">
        <authorList>
            <consortium name="Pathogen Informatics"/>
        </authorList>
    </citation>
    <scope>NUCLEOTIDE SEQUENCE</scope>
</reference>
<protein>
    <submittedName>
        <fullName evidence="1">Uncharacterized protein</fullName>
    </submittedName>
</protein>
<dbReference type="AlphaFoldDB" id="A0A448WTT9"/>
<evidence type="ECO:0000313" key="2">
    <source>
        <dbReference type="Proteomes" id="UP000784294"/>
    </source>
</evidence>
<evidence type="ECO:0000313" key="1">
    <source>
        <dbReference type="EMBL" id="VEL20119.1"/>
    </source>
</evidence>
<proteinExistence type="predicted"/>
<dbReference type="OrthoDB" id="8856820at2759"/>
<gene>
    <name evidence="1" type="ORF">PXEA_LOCUS13559</name>
</gene>
<dbReference type="InterPro" id="IPR042788">
    <property type="entry name" value="ANKUB1"/>
</dbReference>
<dbReference type="PANTHER" id="PTHR46885:SF1">
    <property type="entry name" value="PROTEIN ANKUB1"/>
    <property type="match status" value="1"/>
</dbReference>
<dbReference type="EMBL" id="CAAALY010044787">
    <property type="protein sequence ID" value="VEL20119.1"/>
    <property type="molecule type" value="Genomic_DNA"/>
</dbReference>
<dbReference type="PANTHER" id="PTHR46885">
    <property type="entry name" value="PROTEIN ANKUB1"/>
    <property type="match status" value="1"/>
</dbReference>
<name>A0A448WTT9_9PLAT</name>
<organism evidence="1 2">
    <name type="scientific">Protopolystoma xenopodis</name>
    <dbReference type="NCBI Taxonomy" id="117903"/>
    <lineage>
        <taxon>Eukaryota</taxon>
        <taxon>Metazoa</taxon>
        <taxon>Spiralia</taxon>
        <taxon>Lophotrochozoa</taxon>
        <taxon>Platyhelminthes</taxon>
        <taxon>Monogenea</taxon>
        <taxon>Polyopisthocotylea</taxon>
        <taxon>Polystomatidea</taxon>
        <taxon>Polystomatidae</taxon>
        <taxon>Protopolystoma</taxon>
    </lineage>
</organism>
<keyword evidence="2" id="KW-1185">Reference proteome</keyword>
<sequence length="148" mass="16550">MVRDGEGLLPLNIALRQHIKPCASFLLAKQWCRVPYKQSSLSLLIFASLRNWADIARDRVQAASALAMGLQRRRPHATNRICPLLVYSVVSLSLNPTSATSFANSPHPVSSFAPKSPKSVSLQVDLVKHNHLHHRFQMPFAELQDLSF</sequence>